<keyword evidence="3 6" id="KW-0731">Sigma factor</keyword>
<dbReference type="InterPro" id="IPR036388">
    <property type="entry name" value="WH-like_DNA-bd_sf"/>
</dbReference>
<dbReference type="InterPro" id="IPR050239">
    <property type="entry name" value="Sigma-70_RNA_pol_init_factors"/>
</dbReference>
<dbReference type="InterPro" id="IPR028630">
    <property type="entry name" value="Sigma70_RpoD"/>
</dbReference>
<evidence type="ECO:0000256" key="2">
    <source>
        <dbReference type="ARBA" id="ARBA00023015"/>
    </source>
</evidence>
<dbReference type="Pfam" id="PF04545">
    <property type="entry name" value="Sigma70_r4"/>
    <property type="match status" value="1"/>
</dbReference>
<dbReference type="InterPro" id="IPR013325">
    <property type="entry name" value="RNA_pol_sigma_r2"/>
</dbReference>
<evidence type="ECO:0000256" key="5">
    <source>
        <dbReference type="ARBA" id="ARBA00023163"/>
    </source>
</evidence>
<dbReference type="PROSITE" id="PS00715">
    <property type="entry name" value="SIGMA70_1"/>
    <property type="match status" value="1"/>
</dbReference>
<dbReference type="GO" id="GO:0006352">
    <property type="term" value="P:DNA-templated transcription initiation"/>
    <property type="evidence" value="ECO:0007669"/>
    <property type="project" value="UniProtKB-UniRule"/>
</dbReference>
<dbReference type="NCBIfam" id="TIGR02393">
    <property type="entry name" value="RpoD_Cterm"/>
    <property type="match status" value="1"/>
</dbReference>
<dbReference type="Proteomes" id="UP000007756">
    <property type="component" value="Chromosome"/>
</dbReference>
<feature type="domain" description="RNA polymerase sigma-70" evidence="9">
    <location>
        <begin position="452"/>
        <end position="478"/>
    </location>
</feature>
<dbReference type="PaxDb" id="722438-MPNE_0408"/>
<evidence type="ECO:0000259" key="8">
    <source>
        <dbReference type="PROSITE" id="PS00715"/>
    </source>
</evidence>
<comment type="similarity">
    <text evidence="6">Belongs to the sigma-70 factor family. RpoD/SigA subfamily.</text>
</comment>
<feature type="region of interest" description="Disordered" evidence="7">
    <location>
        <begin position="68"/>
        <end position="89"/>
    </location>
</feature>
<name>A0A0H3DNT0_MYCPB</name>
<dbReference type="SUPFAM" id="SSF88659">
    <property type="entry name" value="Sigma3 and sigma4 domains of RNA polymerase sigma factors"/>
    <property type="match status" value="2"/>
</dbReference>
<dbReference type="InterPro" id="IPR000943">
    <property type="entry name" value="RNA_pol_sigma70"/>
</dbReference>
<organism evidence="10 11">
    <name type="scientific">Mycoplasmoides pneumoniae (strain ATCC 15531 / DSM 23978 / CIP 103766 / NBRC 14401 / NCTC 10119 / FH)</name>
    <name type="common">Mycoplasma pneumoniae</name>
    <dbReference type="NCBI Taxonomy" id="722438"/>
    <lineage>
        <taxon>Bacteria</taxon>
        <taxon>Bacillati</taxon>
        <taxon>Mycoplasmatota</taxon>
        <taxon>Mycoplasmoidales</taxon>
        <taxon>Mycoplasmoidaceae</taxon>
        <taxon>Mycoplasmoides</taxon>
    </lineage>
</organism>
<feature type="short sequence motif" description="Interaction with polymerase core subunit RpoC" evidence="6">
    <location>
        <begin position="276"/>
        <end position="279"/>
    </location>
</feature>
<comment type="function">
    <text evidence="6">Sigma factors are initiation factors that promote the attachment of RNA polymerase to specific initiation sites and are then released. This sigma factor is the primary sigma factor during exponential growth.</text>
</comment>
<dbReference type="Gene3D" id="1.10.10.10">
    <property type="entry name" value="Winged helix-like DNA-binding domain superfamily/Winged helix DNA-binding domain"/>
    <property type="match status" value="2"/>
</dbReference>
<dbReference type="GO" id="GO:0005737">
    <property type="term" value="C:cytoplasm"/>
    <property type="evidence" value="ECO:0007669"/>
    <property type="project" value="UniProtKB-SubCell"/>
</dbReference>
<comment type="subunit">
    <text evidence="6">Interacts transiently with the RNA polymerase catalytic core.</text>
</comment>
<dbReference type="InterPro" id="IPR007624">
    <property type="entry name" value="RNA_pol_sigma70_r3"/>
</dbReference>
<feature type="compositionally biased region" description="Basic residues" evidence="7">
    <location>
        <begin position="1"/>
        <end position="12"/>
    </location>
</feature>
<evidence type="ECO:0000313" key="11">
    <source>
        <dbReference type="Proteomes" id="UP000007756"/>
    </source>
</evidence>
<accession>A0A0H3DNT0</accession>
<evidence type="ECO:0000256" key="4">
    <source>
        <dbReference type="ARBA" id="ARBA00023125"/>
    </source>
</evidence>
<gene>
    <name evidence="10" type="primary">rpoD</name>
    <name evidence="6" type="synonym">sigA</name>
    <name evidence="10" type="ordered locus">MPNE_0408</name>
</gene>
<dbReference type="RefSeq" id="WP_010874708.1">
    <property type="nucleotide sequence ID" value="NZ_CP010546.1"/>
</dbReference>
<dbReference type="HOGENOM" id="CLU_014793_7_2_14"/>
<dbReference type="KEGG" id="mpj:MPNE_0408"/>
<dbReference type="PRINTS" id="PR00046">
    <property type="entry name" value="SIGMA70FCT"/>
</dbReference>
<keyword evidence="1 6" id="KW-0963">Cytoplasm</keyword>
<dbReference type="STRING" id="722438.F539_01970"/>
<feature type="region of interest" description="Sigma-70 factor domain-2" evidence="6">
    <location>
        <begin position="252"/>
        <end position="322"/>
    </location>
</feature>
<feature type="DNA-binding region" description="H-T-H motif" evidence="6">
    <location>
        <begin position="453"/>
        <end position="472"/>
    </location>
</feature>
<keyword evidence="4 6" id="KW-0238">DNA-binding</keyword>
<dbReference type="InterPro" id="IPR013324">
    <property type="entry name" value="RNA_pol_sigma_r3/r4-like"/>
</dbReference>
<dbReference type="eggNOG" id="COG0568">
    <property type="taxonomic scope" value="Bacteria"/>
</dbReference>
<evidence type="ECO:0000256" key="6">
    <source>
        <dbReference type="HAMAP-Rule" id="MF_00963"/>
    </source>
</evidence>
<dbReference type="Gene3D" id="1.10.601.10">
    <property type="entry name" value="RNA Polymerase Primary Sigma Factor"/>
    <property type="match status" value="1"/>
</dbReference>
<feature type="compositionally biased region" description="Basic residues" evidence="7">
    <location>
        <begin position="77"/>
        <end position="87"/>
    </location>
</feature>
<dbReference type="InterPro" id="IPR014284">
    <property type="entry name" value="RNA_pol_sigma-70_dom"/>
</dbReference>
<dbReference type="PROSITE" id="PS00716">
    <property type="entry name" value="SIGMA70_2"/>
    <property type="match status" value="1"/>
</dbReference>
<evidence type="ECO:0000313" key="10">
    <source>
        <dbReference type="EMBL" id="ADK86862.1"/>
    </source>
</evidence>
<evidence type="ECO:0000256" key="1">
    <source>
        <dbReference type="ARBA" id="ARBA00022490"/>
    </source>
</evidence>
<dbReference type="InterPro" id="IPR007627">
    <property type="entry name" value="RNA_pol_sigma70_r2"/>
</dbReference>
<dbReference type="InterPro" id="IPR007630">
    <property type="entry name" value="RNA_pol_sigma70_r4"/>
</dbReference>
<dbReference type="HAMAP" id="MF_00963">
    <property type="entry name" value="Sigma70_RpoD_SigA"/>
    <property type="match status" value="1"/>
</dbReference>
<dbReference type="NCBIfam" id="TIGR02937">
    <property type="entry name" value="sigma70-ECF"/>
    <property type="match status" value="1"/>
</dbReference>
<dbReference type="Pfam" id="PF04539">
    <property type="entry name" value="Sigma70_r3"/>
    <property type="match status" value="1"/>
</dbReference>
<dbReference type="Pfam" id="PF04542">
    <property type="entry name" value="Sigma70_r2"/>
    <property type="match status" value="1"/>
</dbReference>
<evidence type="ECO:0000256" key="3">
    <source>
        <dbReference type="ARBA" id="ARBA00023082"/>
    </source>
</evidence>
<comment type="caution">
    <text evidence="6">Lacks conserved residue(s) required for the propagation of feature annotation.</text>
</comment>
<protein>
    <recommendedName>
        <fullName evidence="6">RNA polymerase sigma factor SigA</fullName>
    </recommendedName>
</protein>
<proteinExistence type="inferred from homology"/>
<feature type="region of interest" description="Disordered" evidence="7">
    <location>
        <begin position="1"/>
        <end position="25"/>
    </location>
</feature>
<dbReference type="PANTHER" id="PTHR30603:SF60">
    <property type="entry name" value="RNA POLYMERASE SIGMA FACTOR RPOD"/>
    <property type="match status" value="1"/>
</dbReference>
<dbReference type="PATRIC" id="fig|722438.3.peg.393"/>
<sequence length="499" mass="57797">MSSPKKNFKKPQPKTENQKQALNEERIAELKKSRILGKNRPFKKMIYVDTKAQRKQKHENVAFLKTLQENKESDVPKKRRGRKPKHAPLKEKNNLKLFDILEGSLKSHTENDDTNKVISLLVEVWEKKNKKKDNNSLSNKDIVNVLSKFELPDDEIIFVLDELRDKGIELPHDVEEHIHEFRANQDLSIIDEDIEELTTKNISNRDKVDDNVRFFLGSLDSSKMLDFESEQRIAKVLNSTDEESRKYAINQLVTSNLRLVVSIAKKHLERGLDFNDLIQEGNLGLLKAISKFNWSLGNKFSTYATWWIKQAITRAIADQARTVRIPVHMVETINRLAKAERALNQELGREPTAEELAEKMGGQAEGFTVKKIAEIKRLSLDPVSLDKTVGHDEESQFGDFVRDTDAQMPDEFTESRSNYEKIDELLNNCLSEQEELIVRMRIGMPPYNETKTLDEVSQKIKIPREKIRQIETKAIRKLRQAVRNNHMSLSFMRGNEKKD</sequence>
<dbReference type="GO" id="GO:0003677">
    <property type="term" value="F:DNA binding"/>
    <property type="evidence" value="ECO:0007669"/>
    <property type="project" value="UniProtKB-UniRule"/>
</dbReference>
<dbReference type="GO" id="GO:0016987">
    <property type="term" value="F:sigma factor activity"/>
    <property type="evidence" value="ECO:0007669"/>
    <property type="project" value="UniProtKB-UniRule"/>
</dbReference>
<evidence type="ECO:0000259" key="9">
    <source>
        <dbReference type="PROSITE" id="PS00716"/>
    </source>
</evidence>
<dbReference type="NCBIfam" id="NF004564">
    <property type="entry name" value="PRK05901.2-2"/>
    <property type="match status" value="1"/>
</dbReference>
<evidence type="ECO:0000256" key="7">
    <source>
        <dbReference type="SAM" id="MobiDB-lite"/>
    </source>
</evidence>
<feature type="domain" description="RNA polymerase sigma-70" evidence="8">
    <location>
        <begin position="276"/>
        <end position="289"/>
    </location>
</feature>
<dbReference type="InterPro" id="IPR012760">
    <property type="entry name" value="RNA_pol_sigma_RpoD_C"/>
</dbReference>
<dbReference type="SUPFAM" id="SSF88946">
    <property type="entry name" value="Sigma2 domain of RNA polymerase sigma factors"/>
    <property type="match status" value="1"/>
</dbReference>
<dbReference type="GeneID" id="66608991"/>
<dbReference type="PANTHER" id="PTHR30603">
    <property type="entry name" value="RNA POLYMERASE SIGMA FACTOR RPO"/>
    <property type="match status" value="1"/>
</dbReference>
<dbReference type="SMR" id="A0A0H3DNT0"/>
<dbReference type="EMBL" id="CP002077">
    <property type="protein sequence ID" value="ADK86862.1"/>
    <property type="molecule type" value="Genomic_DNA"/>
</dbReference>
<keyword evidence="5 6" id="KW-0804">Transcription</keyword>
<reference evidence="10 11" key="1">
    <citation type="journal article" date="2010" name="Appl. Environ. Microbiol.">
        <title>Targeted chromosomal knockouts in Mycoplasma pneumoniae.</title>
        <authorList>
            <person name="Krishnakumar R."/>
            <person name="Assad-Garcia N."/>
            <person name="Benders G.A."/>
            <person name="Phan Q."/>
            <person name="Montague M.G."/>
            <person name="Glass J.I."/>
        </authorList>
    </citation>
    <scope>NUCLEOTIDE SEQUENCE [LARGE SCALE GENOMIC DNA]</scope>
    <source>
        <strain evidence="11">ATCC 15531 / DSM 22911 / NBRC 14401 / NCTC 10119 / FH</strain>
    </source>
</reference>
<dbReference type="AlphaFoldDB" id="A0A0H3DNT0"/>
<keyword evidence="2 6" id="KW-0805">Transcription regulation</keyword>
<comment type="subcellular location">
    <subcellularLocation>
        <location evidence="6">Cytoplasm</location>
    </subcellularLocation>
</comment>